<organism evidence="2 3">
    <name type="scientific">Sesamum angolense</name>
    <dbReference type="NCBI Taxonomy" id="2727404"/>
    <lineage>
        <taxon>Eukaryota</taxon>
        <taxon>Viridiplantae</taxon>
        <taxon>Streptophyta</taxon>
        <taxon>Embryophyta</taxon>
        <taxon>Tracheophyta</taxon>
        <taxon>Spermatophyta</taxon>
        <taxon>Magnoliopsida</taxon>
        <taxon>eudicotyledons</taxon>
        <taxon>Gunneridae</taxon>
        <taxon>Pentapetalae</taxon>
        <taxon>asterids</taxon>
        <taxon>lamiids</taxon>
        <taxon>Lamiales</taxon>
        <taxon>Pedaliaceae</taxon>
        <taxon>Sesamum</taxon>
    </lineage>
</organism>
<name>A0AAE1WR58_9LAMI</name>
<dbReference type="AlphaFoldDB" id="A0AAE1WR58"/>
<reference evidence="2" key="2">
    <citation type="journal article" date="2024" name="Plant">
        <title>Genomic evolution and insights into agronomic trait innovations of Sesamum species.</title>
        <authorList>
            <person name="Miao H."/>
            <person name="Wang L."/>
            <person name="Qu L."/>
            <person name="Liu H."/>
            <person name="Sun Y."/>
            <person name="Le M."/>
            <person name="Wang Q."/>
            <person name="Wei S."/>
            <person name="Zheng Y."/>
            <person name="Lin W."/>
            <person name="Duan Y."/>
            <person name="Cao H."/>
            <person name="Xiong S."/>
            <person name="Wang X."/>
            <person name="Wei L."/>
            <person name="Li C."/>
            <person name="Ma Q."/>
            <person name="Ju M."/>
            <person name="Zhao R."/>
            <person name="Li G."/>
            <person name="Mu C."/>
            <person name="Tian Q."/>
            <person name="Mei H."/>
            <person name="Zhang T."/>
            <person name="Gao T."/>
            <person name="Zhang H."/>
        </authorList>
    </citation>
    <scope>NUCLEOTIDE SEQUENCE</scope>
    <source>
        <strain evidence="2">K16</strain>
    </source>
</reference>
<dbReference type="Pfam" id="PF13966">
    <property type="entry name" value="zf-RVT"/>
    <property type="match status" value="1"/>
</dbReference>
<evidence type="ECO:0000313" key="2">
    <source>
        <dbReference type="EMBL" id="KAK4397990.1"/>
    </source>
</evidence>
<comment type="caution">
    <text evidence="2">The sequence shown here is derived from an EMBL/GenBank/DDBJ whole genome shotgun (WGS) entry which is preliminary data.</text>
</comment>
<accession>A0AAE1WR58</accession>
<sequence>MWHHSKDGRFLIKSAYFVAGDLDTQRLPSTSLFSSMPSWSFIWSVIVPNKIKVFSWKICTNAIPTSNNLMNIIQGTDACCPLCQSIHEDIEHAVISCPFARQALAWLGYRVTAQTLSHELVETIAASDALTMA</sequence>
<evidence type="ECO:0000259" key="1">
    <source>
        <dbReference type="Pfam" id="PF13966"/>
    </source>
</evidence>
<dbReference type="InterPro" id="IPR026960">
    <property type="entry name" value="RVT-Znf"/>
</dbReference>
<keyword evidence="3" id="KW-1185">Reference proteome</keyword>
<dbReference type="EMBL" id="JACGWL010000007">
    <property type="protein sequence ID" value="KAK4397990.1"/>
    <property type="molecule type" value="Genomic_DNA"/>
</dbReference>
<feature type="domain" description="Reverse transcriptase zinc-binding" evidence="1">
    <location>
        <begin position="36"/>
        <end position="102"/>
    </location>
</feature>
<gene>
    <name evidence="2" type="ORF">Sango_1274500</name>
</gene>
<reference evidence="2" key="1">
    <citation type="submission" date="2020-06" db="EMBL/GenBank/DDBJ databases">
        <authorList>
            <person name="Li T."/>
            <person name="Hu X."/>
            <person name="Zhang T."/>
            <person name="Song X."/>
            <person name="Zhang H."/>
            <person name="Dai N."/>
            <person name="Sheng W."/>
            <person name="Hou X."/>
            <person name="Wei L."/>
        </authorList>
    </citation>
    <scope>NUCLEOTIDE SEQUENCE</scope>
    <source>
        <strain evidence="2">K16</strain>
        <tissue evidence="2">Leaf</tissue>
    </source>
</reference>
<proteinExistence type="predicted"/>
<evidence type="ECO:0000313" key="3">
    <source>
        <dbReference type="Proteomes" id="UP001289374"/>
    </source>
</evidence>
<dbReference type="Proteomes" id="UP001289374">
    <property type="component" value="Unassembled WGS sequence"/>
</dbReference>
<protein>
    <recommendedName>
        <fullName evidence="1">Reverse transcriptase zinc-binding domain-containing protein</fullName>
    </recommendedName>
</protein>